<proteinExistence type="predicted"/>
<evidence type="ECO:0000313" key="1">
    <source>
        <dbReference type="EMBL" id="MBM7632278.1"/>
    </source>
</evidence>
<sequence length="52" mass="6192">MTKPFKQLEGVIEYALIITESSYIVANIMRDMEKLISEFTFRYVDMNQKRAE</sequence>
<keyword evidence="2" id="KW-1185">Reference proteome</keyword>
<dbReference type="RefSeq" id="WP_204696408.1">
    <property type="nucleotide sequence ID" value="NZ_JAFBEC010000003.1"/>
</dbReference>
<reference evidence="1 2" key="1">
    <citation type="submission" date="2021-01" db="EMBL/GenBank/DDBJ databases">
        <title>Genomic Encyclopedia of Type Strains, Phase IV (KMG-IV): sequencing the most valuable type-strain genomes for metagenomic binning, comparative biology and taxonomic classification.</title>
        <authorList>
            <person name="Goeker M."/>
        </authorList>
    </citation>
    <scope>NUCLEOTIDE SEQUENCE [LARGE SCALE GENOMIC DNA]</scope>
    <source>
        <strain evidence="1 2">DSM 25540</strain>
    </source>
</reference>
<dbReference type="EMBL" id="JAFBEC010000003">
    <property type="protein sequence ID" value="MBM7632278.1"/>
    <property type="molecule type" value="Genomic_DNA"/>
</dbReference>
<accession>A0ABS2PBQ4</accession>
<organism evidence="1 2">
    <name type="scientific">Geomicrobium sediminis</name>
    <dbReference type="NCBI Taxonomy" id="1347788"/>
    <lineage>
        <taxon>Bacteria</taxon>
        <taxon>Bacillati</taxon>
        <taxon>Bacillota</taxon>
        <taxon>Bacilli</taxon>
        <taxon>Bacillales</taxon>
        <taxon>Geomicrobium</taxon>
    </lineage>
</organism>
<name>A0ABS2PBQ4_9BACL</name>
<gene>
    <name evidence="1" type="ORF">JOD17_001371</name>
</gene>
<protein>
    <recommendedName>
        <fullName evidence="3">Spo0E family sporulation regulatory protein-aspartic acid phosphatase</fullName>
    </recommendedName>
</protein>
<dbReference type="Proteomes" id="UP000741863">
    <property type="component" value="Unassembled WGS sequence"/>
</dbReference>
<evidence type="ECO:0008006" key="3">
    <source>
        <dbReference type="Google" id="ProtNLM"/>
    </source>
</evidence>
<evidence type="ECO:0000313" key="2">
    <source>
        <dbReference type="Proteomes" id="UP000741863"/>
    </source>
</evidence>
<comment type="caution">
    <text evidence="1">The sequence shown here is derived from an EMBL/GenBank/DDBJ whole genome shotgun (WGS) entry which is preliminary data.</text>
</comment>